<evidence type="ECO:0000256" key="1">
    <source>
        <dbReference type="SAM" id="SignalP"/>
    </source>
</evidence>
<reference evidence="2" key="1">
    <citation type="submission" date="2021-12" db="EMBL/GenBank/DDBJ databases">
        <authorList>
            <person name="King R."/>
        </authorList>
    </citation>
    <scope>NUCLEOTIDE SEQUENCE</scope>
</reference>
<dbReference type="Proteomes" id="UP001152759">
    <property type="component" value="Chromosome 10"/>
</dbReference>
<protein>
    <submittedName>
        <fullName evidence="2">Uncharacterized protein</fullName>
    </submittedName>
</protein>
<dbReference type="AlphaFoldDB" id="A0A9P0EXJ6"/>
<feature type="chain" id="PRO_5040265094" evidence="1">
    <location>
        <begin position="23"/>
        <end position="395"/>
    </location>
</feature>
<proteinExistence type="predicted"/>
<gene>
    <name evidence="2" type="ORF">BEMITA_LOCUS2605</name>
</gene>
<sequence>MLHLRGCVLILSAACLVRETQCATQLQTQVTVPSAKEVGQAVGQAGNWAGNQVNNAGQVAGNVVNGAGNLAGQAVNGAGNLAGQAVSGAGNLAGQAVNGAGNLAGQAVSGVGHAAGTVVNGAGQVLNGAGQLGQQAVSGLGNAAQGVGNFAGNVVNGIGNGLTYAVTAGGRTIQAAGQAITNVAMFPINVARGTYTDLQMRMMKMQLQMAAYKQAVANSYNYSSPQYAYQSAMFDQIAIVDLTPYVNSLNADLTPYGQMVRITRTNGVPAYIFPTILDANAASHSLPNGFSLQANQIVNARGQVVGAAPQYQPSYNGKVLNDAAGNQYVLGPDIYLDQQGNLLYRRNNQPWAIAGQYVIDLGGNVYDSGGNIIGNLCRCFGITGSFGPNGAIVLQ</sequence>
<evidence type="ECO:0000313" key="2">
    <source>
        <dbReference type="EMBL" id="CAH0383132.1"/>
    </source>
</evidence>
<name>A0A9P0EXJ6_BEMTA</name>
<evidence type="ECO:0000313" key="3">
    <source>
        <dbReference type="Proteomes" id="UP001152759"/>
    </source>
</evidence>
<keyword evidence="1" id="KW-0732">Signal</keyword>
<organism evidence="2 3">
    <name type="scientific">Bemisia tabaci</name>
    <name type="common">Sweetpotato whitefly</name>
    <name type="synonym">Aleurodes tabaci</name>
    <dbReference type="NCBI Taxonomy" id="7038"/>
    <lineage>
        <taxon>Eukaryota</taxon>
        <taxon>Metazoa</taxon>
        <taxon>Ecdysozoa</taxon>
        <taxon>Arthropoda</taxon>
        <taxon>Hexapoda</taxon>
        <taxon>Insecta</taxon>
        <taxon>Pterygota</taxon>
        <taxon>Neoptera</taxon>
        <taxon>Paraneoptera</taxon>
        <taxon>Hemiptera</taxon>
        <taxon>Sternorrhyncha</taxon>
        <taxon>Aleyrodoidea</taxon>
        <taxon>Aleyrodidae</taxon>
        <taxon>Aleyrodinae</taxon>
        <taxon>Bemisia</taxon>
    </lineage>
</organism>
<dbReference type="EMBL" id="OU963871">
    <property type="protein sequence ID" value="CAH0383132.1"/>
    <property type="molecule type" value="Genomic_DNA"/>
</dbReference>
<accession>A0A9P0EXJ6</accession>
<feature type="signal peptide" evidence="1">
    <location>
        <begin position="1"/>
        <end position="22"/>
    </location>
</feature>
<keyword evidence="3" id="KW-1185">Reference proteome</keyword>